<evidence type="ECO:0008006" key="3">
    <source>
        <dbReference type="Google" id="ProtNLM"/>
    </source>
</evidence>
<evidence type="ECO:0000313" key="1">
    <source>
        <dbReference type="EMBL" id="KAJ0216306.1"/>
    </source>
</evidence>
<dbReference type="InterPro" id="IPR036691">
    <property type="entry name" value="Endo/exonu/phosph_ase_sf"/>
</dbReference>
<accession>A0A9R1XKA4</accession>
<dbReference type="SUPFAM" id="SSF56219">
    <property type="entry name" value="DNase I-like"/>
    <property type="match status" value="1"/>
</dbReference>
<protein>
    <recommendedName>
        <fullName evidence="3">Endonuclease/exonuclease/phosphatase domain-containing protein</fullName>
    </recommendedName>
</protein>
<comment type="caution">
    <text evidence="1">The sequence shown here is derived from an EMBL/GenBank/DDBJ whole genome shotgun (WGS) entry which is preliminary data.</text>
</comment>
<dbReference type="AlphaFoldDB" id="A0A9R1XKA4"/>
<organism evidence="1 2">
    <name type="scientific">Lactuca sativa</name>
    <name type="common">Garden lettuce</name>
    <dbReference type="NCBI Taxonomy" id="4236"/>
    <lineage>
        <taxon>Eukaryota</taxon>
        <taxon>Viridiplantae</taxon>
        <taxon>Streptophyta</taxon>
        <taxon>Embryophyta</taxon>
        <taxon>Tracheophyta</taxon>
        <taxon>Spermatophyta</taxon>
        <taxon>Magnoliopsida</taxon>
        <taxon>eudicotyledons</taxon>
        <taxon>Gunneridae</taxon>
        <taxon>Pentapetalae</taxon>
        <taxon>asterids</taxon>
        <taxon>campanulids</taxon>
        <taxon>Asterales</taxon>
        <taxon>Asteraceae</taxon>
        <taxon>Cichorioideae</taxon>
        <taxon>Cichorieae</taxon>
        <taxon>Lactucinae</taxon>
        <taxon>Lactuca</taxon>
    </lineage>
</organism>
<gene>
    <name evidence="1" type="ORF">LSAT_V11C300135590</name>
</gene>
<keyword evidence="2" id="KW-1185">Reference proteome</keyword>
<name>A0A9R1XKA4_LACSA</name>
<sequence length="149" mass="16939">MKTGFRLSSTKTKTIMKKEELSEADVSDEENNDEEGVLDMWMHVDDDKQTLMNCLSLNIRGIGEGYKVSWVRRLSMKYRISFLGVQEMQLSDENNIDVAGCWYNGEFGFVATPSNGRSGGLLSVWDSKLFQVDGVIKARHFLITIVIIY</sequence>
<dbReference type="EMBL" id="NBSK02000003">
    <property type="protein sequence ID" value="KAJ0216306.1"/>
    <property type="molecule type" value="Genomic_DNA"/>
</dbReference>
<dbReference type="Proteomes" id="UP000235145">
    <property type="component" value="Unassembled WGS sequence"/>
</dbReference>
<proteinExistence type="predicted"/>
<reference evidence="1 2" key="1">
    <citation type="journal article" date="2017" name="Nat. Commun.">
        <title>Genome assembly with in vitro proximity ligation data and whole-genome triplication in lettuce.</title>
        <authorList>
            <person name="Reyes-Chin-Wo S."/>
            <person name="Wang Z."/>
            <person name="Yang X."/>
            <person name="Kozik A."/>
            <person name="Arikit S."/>
            <person name="Song C."/>
            <person name="Xia L."/>
            <person name="Froenicke L."/>
            <person name="Lavelle D.O."/>
            <person name="Truco M.J."/>
            <person name="Xia R."/>
            <person name="Zhu S."/>
            <person name="Xu C."/>
            <person name="Xu H."/>
            <person name="Xu X."/>
            <person name="Cox K."/>
            <person name="Korf I."/>
            <person name="Meyers B.C."/>
            <person name="Michelmore R.W."/>
        </authorList>
    </citation>
    <scope>NUCLEOTIDE SEQUENCE [LARGE SCALE GENOMIC DNA]</scope>
    <source>
        <strain evidence="2">cv. Salinas</strain>
        <tissue evidence="1">Seedlings</tissue>
    </source>
</reference>
<evidence type="ECO:0000313" key="2">
    <source>
        <dbReference type="Proteomes" id="UP000235145"/>
    </source>
</evidence>